<proteinExistence type="predicted"/>
<evidence type="ECO:0000256" key="2">
    <source>
        <dbReference type="ARBA" id="ARBA00023136"/>
    </source>
</evidence>
<dbReference type="Pfam" id="PF14905">
    <property type="entry name" value="OMP_b-brl_3"/>
    <property type="match status" value="1"/>
</dbReference>
<dbReference type="InterPro" id="IPR012910">
    <property type="entry name" value="Plug_dom"/>
</dbReference>
<protein>
    <submittedName>
        <fullName evidence="7">TonB-dependent receptor</fullName>
    </submittedName>
</protein>
<evidence type="ECO:0000313" key="8">
    <source>
        <dbReference type="Proteomes" id="UP001168380"/>
    </source>
</evidence>
<evidence type="ECO:0000259" key="5">
    <source>
        <dbReference type="Pfam" id="PF07715"/>
    </source>
</evidence>
<keyword evidence="3" id="KW-0998">Cell outer membrane</keyword>
<dbReference type="PANTHER" id="PTHR40980:SF4">
    <property type="entry name" value="TONB-DEPENDENT RECEPTOR-LIKE BETA-BARREL DOMAIN-CONTAINING PROTEIN"/>
    <property type="match status" value="1"/>
</dbReference>
<dbReference type="EMBL" id="JAULRT010000032">
    <property type="protein sequence ID" value="MDO3381162.1"/>
    <property type="molecule type" value="Genomic_DNA"/>
</dbReference>
<dbReference type="PANTHER" id="PTHR40980">
    <property type="entry name" value="PLUG DOMAIN-CONTAINING PROTEIN"/>
    <property type="match status" value="1"/>
</dbReference>
<evidence type="ECO:0000256" key="4">
    <source>
        <dbReference type="SAM" id="SignalP"/>
    </source>
</evidence>
<dbReference type="Gene3D" id="2.40.170.20">
    <property type="entry name" value="TonB-dependent receptor, beta-barrel domain"/>
    <property type="match status" value="1"/>
</dbReference>
<feature type="chain" id="PRO_5046981725" evidence="4">
    <location>
        <begin position="28"/>
        <end position="865"/>
    </location>
</feature>
<feature type="domain" description="Outer membrane protein beta-barrel" evidence="6">
    <location>
        <begin position="534"/>
        <end position="785"/>
    </location>
</feature>
<reference evidence="7" key="1">
    <citation type="submission" date="2023-07" db="EMBL/GenBank/DDBJ databases">
        <title>Gilvimarinus algae sp. nov., isolated from the surface of Kelp.</title>
        <authorList>
            <person name="Sun Y.Y."/>
            <person name="Gong Y."/>
            <person name="Du Z.J."/>
        </authorList>
    </citation>
    <scope>NUCLEOTIDE SEQUENCE</scope>
    <source>
        <strain evidence="7">SDUM040014</strain>
    </source>
</reference>
<evidence type="ECO:0000256" key="1">
    <source>
        <dbReference type="ARBA" id="ARBA00004442"/>
    </source>
</evidence>
<keyword evidence="2" id="KW-0472">Membrane</keyword>
<dbReference type="InterPro" id="IPR041700">
    <property type="entry name" value="OMP_b-brl_3"/>
</dbReference>
<dbReference type="SUPFAM" id="SSF56935">
    <property type="entry name" value="Porins"/>
    <property type="match status" value="1"/>
</dbReference>
<dbReference type="NCBIfam" id="TIGR01782">
    <property type="entry name" value="TonB-Xanth-Caul"/>
    <property type="match status" value="1"/>
</dbReference>
<feature type="domain" description="TonB-dependent receptor plug" evidence="5">
    <location>
        <begin position="61"/>
        <end position="162"/>
    </location>
</feature>
<gene>
    <name evidence="7" type="ORF">QWI16_03195</name>
</gene>
<sequence>MLSTQRHFKQRALALVCASLCSGGALAQQNSEHIVAPVMEELLVTARPIADSQAQSIALQRDAVNVISAIAADDIGRFPDHTAAAALARLPAVAVQRDQGQPRYIQVRGAPARWTTVSFDGINVLGAEERIFRFDSVPAAVMDSVAISKTLTPEMSAEALAGQVNIQTYSPLNSEGFSADLDVGYGPMELGDGNQERYSGRLAWGNDTFGAVVALSTYSMEQVTDNNEIAYGEGDTPSLFDFRSYQLERETNSAMGKLEFAPSASHRFVLSSLYTEFLDHELRNMYQLSLADAIAGSAEPNSGELIGVPVQGWLQDGDYENSTFTNTLGGDHWAGEWEIGWRVNYTETESSFKLPIILRNQVDPTEFVSLRYEHSNRGLPQVELYGTTFNAQGVPIMGEATEALNQTGYGFDGLVNYLGDSQTESMTYKLDFARDWQMGSVDAQLKFGVQYDDREAGSPGSSSAFVTVSPLAQAIGLEWNPNQYVTDDPWDTDFDRGFTATYVDNEGLRDHLDTTLAALTDAGLINPDEFISPETQYTVTEEVTSLYAMNTWNWGAHQILIGGRIEQVDIVSSGYLNDGEGSYPVTRRSDDTRFYPSVHWNFDISETLKYRLALVTGSSRPTFSQMRAGASISDAGQSVSGGNPDVETEFAKGLDTALEWYFTDAAVASVNAFYRDVDNVLFDSVATIGDDRYNSDGIDRSAYEYETTRNGDDGKLAGVEFSYQHQWDFLPEPWYGFGMQANIAFLDGEFTTPDGRTTAFPGTSDKVINTSVFYENFGWSIRLNWQWRDAWLDDISPDADGDYYWQDTERLDLSVRYQITEAIGLYMDINNLTDELGIRYQGNENRPVEIEGFGKRYLFGVRASF</sequence>
<dbReference type="InterPro" id="IPR010104">
    <property type="entry name" value="TonB_rcpt_bac"/>
</dbReference>
<evidence type="ECO:0000256" key="3">
    <source>
        <dbReference type="ARBA" id="ARBA00023237"/>
    </source>
</evidence>
<feature type="signal peptide" evidence="4">
    <location>
        <begin position="1"/>
        <end position="27"/>
    </location>
</feature>
<organism evidence="7 8">
    <name type="scientific">Gilvimarinus algae</name>
    <dbReference type="NCBI Taxonomy" id="3058037"/>
    <lineage>
        <taxon>Bacteria</taxon>
        <taxon>Pseudomonadati</taxon>
        <taxon>Pseudomonadota</taxon>
        <taxon>Gammaproteobacteria</taxon>
        <taxon>Cellvibrionales</taxon>
        <taxon>Cellvibrionaceae</taxon>
        <taxon>Gilvimarinus</taxon>
    </lineage>
</organism>
<comment type="subcellular location">
    <subcellularLocation>
        <location evidence="1">Cell outer membrane</location>
    </subcellularLocation>
</comment>
<dbReference type="Proteomes" id="UP001168380">
    <property type="component" value="Unassembled WGS sequence"/>
</dbReference>
<evidence type="ECO:0000259" key="6">
    <source>
        <dbReference type="Pfam" id="PF14905"/>
    </source>
</evidence>
<accession>A0ABT8TFR0</accession>
<dbReference type="Pfam" id="PF07715">
    <property type="entry name" value="Plug"/>
    <property type="match status" value="1"/>
</dbReference>
<keyword evidence="4" id="KW-0732">Signal</keyword>
<dbReference type="InterPro" id="IPR036942">
    <property type="entry name" value="Beta-barrel_TonB_sf"/>
</dbReference>
<dbReference type="RefSeq" id="WP_302711287.1">
    <property type="nucleotide sequence ID" value="NZ_JAULRT010000032.1"/>
</dbReference>
<dbReference type="InterPro" id="IPR037066">
    <property type="entry name" value="Plug_dom_sf"/>
</dbReference>
<dbReference type="Gene3D" id="2.170.130.10">
    <property type="entry name" value="TonB-dependent receptor, plug domain"/>
    <property type="match status" value="1"/>
</dbReference>
<keyword evidence="7" id="KW-0675">Receptor</keyword>
<keyword evidence="8" id="KW-1185">Reference proteome</keyword>
<comment type="caution">
    <text evidence="7">The sequence shown here is derived from an EMBL/GenBank/DDBJ whole genome shotgun (WGS) entry which is preliminary data.</text>
</comment>
<name>A0ABT8TFR0_9GAMM</name>
<evidence type="ECO:0000313" key="7">
    <source>
        <dbReference type="EMBL" id="MDO3381162.1"/>
    </source>
</evidence>